<organism evidence="2 3">
    <name type="scientific">Panicum virgatum</name>
    <name type="common">Blackwell switchgrass</name>
    <dbReference type="NCBI Taxonomy" id="38727"/>
    <lineage>
        <taxon>Eukaryota</taxon>
        <taxon>Viridiplantae</taxon>
        <taxon>Streptophyta</taxon>
        <taxon>Embryophyta</taxon>
        <taxon>Tracheophyta</taxon>
        <taxon>Spermatophyta</taxon>
        <taxon>Magnoliopsida</taxon>
        <taxon>Liliopsida</taxon>
        <taxon>Poales</taxon>
        <taxon>Poaceae</taxon>
        <taxon>PACMAD clade</taxon>
        <taxon>Panicoideae</taxon>
        <taxon>Panicodae</taxon>
        <taxon>Paniceae</taxon>
        <taxon>Panicinae</taxon>
        <taxon>Panicum</taxon>
        <taxon>Panicum sect. Hiantes</taxon>
    </lineage>
</organism>
<name>A0A8T0VAB8_PANVG</name>
<sequence>MASTRVRCVQGRARRRRVPAFGEWNYNYHSGELATPPAVPAVEWCAEAELEASSDVWFKYSPPPRRPPPPSGRRKVRRPATEEMDGRSYGGGGGKRGLRHHRAPTTSASSDTVAPPSVAHRPAGKGTAGAGAARARVVRPVDADLYQMPPPEFLPGDDEPRRRVREEKRKKKASRRSLWTGCFGFNCVPAE</sequence>
<evidence type="ECO:0000256" key="1">
    <source>
        <dbReference type="SAM" id="MobiDB-lite"/>
    </source>
</evidence>
<dbReference type="PANTHER" id="PTHR33699:SF1">
    <property type="entry name" value="OS12G0418200 PROTEIN"/>
    <property type="match status" value="1"/>
</dbReference>
<reference evidence="2" key="1">
    <citation type="submission" date="2020-05" db="EMBL/GenBank/DDBJ databases">
        <title>WGS assembly of Panicum virgatum.</title>
        <authorList>
            <person name="Lovell J.T."/>
            <person name="Jenkins J."/>
            <person name="Shu S."/>
            <person name="Juenger T.E."/>
            <person name="Schmutz J."/>
        </authorList>
    </citation>
    <scope>NUCLEOTIDE SEQUENCE</scope>
    <source>
        <strain evidence="2">AP13</strain>
    </source>
</reference>
<dbReference type="Proteomes" id="UP000823388">
    <property type="component" value="Chromosome 3K"/>
</dbReference>
<protein>
    <submittedName>
        <fullName evidence="2">Uncharacterized protein</fullName>
    </submittedName>
</protein>
<dbReference type="PANTHER" id="PTHR33699">
    <property type="entry name" value="EXPRESSED PROTEIN"/>
    <property type="match status" value="1"/>
</dbReference>
<gene>
    <name evidence="2" type="ORF">PVAP13_3KG419000</name>
</gene>
<evidence type="ECO:0000313" key="2">
    <source>
        <dbReference type="EMBL" id="KAG2628859.1"/>
    </source>
</evidence>
<dbReference type="EMBL" id="CM029041">
    <property type="protein sequence ID" value="KAG2628859.1"/>
    <property type="molecule type" value="Genomic_DNA"/>
</dbReference>
<dbReference type="AlphaFoldDB" id="A0A8T0VAB8"/>
<proteinExistence type="predicted"/>
<comment type="caution">
    <text evidence="2">The sequence shown here is derived from an EMBL/GenBank/DDBJ whole genome shotgun (WGS) entry which is preliminary data.</text>
</comment>
<accession>A0A8T0VAB8</accession>
<feature type="compositionally biased region" description="Pro residues" evidence="1">
    <location>
        <begin position="61"/>
        <end position="71"/>
    </location>
</feature>
<feature type="compositionally biased region" description="Low complexity" evidence="1">
    <location>
        <begin position="130"/>
        <end position="144"/>
    </location>
</feature>
<evidence type="ECO:0000313" key="3">
    <source>
        <dbReference type="Proteomes" id="UP000823388"/>
    </source>
</evidence>
<dbReference type="OrthoDB" id="679810at2759"/>
<feature type="region of interest" description="Disordered" evidence="1">
    <location>
        <begin position="56"/>
        <end position="176"/>
    </location>
</feature>
<keyword evidence="3" id="KW-1185">Reference proteome</keyword>
<feature type="compositionally biased region" description="Basic and acidic residues" evidence="1">
    <location>
        <begin position="158"/>
        <end position="167"/>
    </location>
</feature>